<evidence type="ECO:0000313" key="12">
    <source>
        <dbReference type="Ensembl" id="ENSCSEP00000002557.1"/>
    </source>
</evidence>
<comment type="subcellular location">
    <subcellularLocation>
        <location evidence="1">Cytoplasm</location>
        <location evidence="1">Cytoskeleton</location>
    </subcellularLocation>
</comment>
<dbReference type="InterPro" id="IPR033614">
    <property type="entry name" value="RASSF1-6"/>
</dbReference>
<dbReference type="Ensembl" id="ENSCSET00000002597.1">
    <property type="protein sequence ID" value="ENSCSEP00000002557.1"/>
    <property type="gene ID" value="ENSCSEG00000001703.1"/>
</dbReference>
<dbReference type="GeneID" id="103385801"/>
<dbReference type="Proteomes" id="UP000265120">
    <property type="component" value="Chromosome 11"/>
</dbReference>
<evidence type="ECO:0000259" key="9">
    <source>
        <dbReference type="PROSITE" id="PS50081"/>
    </source>
</evidence>
<dbReference type="OrthoDB" id="74314at2759"/>
<dbReference type="SUPFAM" id="SSF54236">
    <property type="entry name" value="Ubiquitin-like"/>
    <property type="match status" value="1"/>
</dbReference>
<dbReference type="GO" id="GO:0005634">
    <property type="term" value="C:nucleus"/>
    <property type="evidence" value="ECO:0007669"/>
    <property type="project" value="TreeGrafter"/>
</dbReference>
<dbReference type="InterPro" id="IPR046349">
    <property type="entry name" value="C1-like_sf"/>
</dbReference>
<feature type="domain" description="SARAH" evidence="11">
    <location>
        <begin position="305"/>
        <end position="352"/>
    </location>
</feature>
<keyword evidence="13" id="KW-1185">Reference proteome</keyword>
<dbReference type="FunFam" id="3.10.20.90:FF:000048">
    <property type="entry name" value="Ras association domain family member 1"/>
    <property type="match status" value="1"/>
</dbReference>
<reference evidence="12 13" key="1">
    <citation type="journal article" date="2014" name="Nat. Genet.">
        <title>Whole-genome sequence of a flatfish provides insights into ZW sex chromosome evolution and adaptation to a benthic lifestyle.</title>
        <authorList>
            <person name="Chen S."/>
            <person name="Zhang G."/>
            <person name="Shao C."/>
            <person name="Huang Q."/>
            <person name="Liu G."/>
            <person name="Zhang P."/>
            <person name="Song W."/>
            <person name="An N."/>
            <person name="Chalopin D."/>
            <person name="Volff J.N."/>
            <person name="Hong Y."/>
            <person name="Li Q."/>
            <person name="Sha Z."/>
            <person name="Zhou H."/>
            <person name="Xie M."/>
            <person name="Yu Q."/>
            <person name="Liu Y."/>
            <person name="Xiang H."/>
            <person name="Wang N."/>
            <person name="Wu K."/>
            <person name="Yang C."/>
            <person name="Zhou Q."/>
            <person name="Liao X."/>
            <person name="Yang L."/>
            <person name="Hu Q."/>
            <person name="Zhang J."/>
            <person name="Meng L."/>
            <person name="Jin L."/>
            <person name="Tian Y."/>
            <person name="Lian J."/>
            <person name="Yang J."/>
            <person name="Miao G."/>
            <person name="Liu S."/>
            <person name="Liang Z."/>
            <person name="Yan F."/>
            <person name="Li Y."/>
            <person name="Sun B."/>
            <person name="Zhang H."/>
            <person name="Zhang J."/>
            <person name="Zhu Y."/>
            <person name="Du M."/>
            <person name="Zhao Y."/>
            <person name="Schartl M."/>
            <person name="Tang Q."/>
            <person name="Wang J."/>
        </authorList>
    </citation>
    <scope>NUCLEOTIDE SEQUENCE</scope>
</reference>
<keyword evidence="6" id="KW-0863">Zinc-finger</keyword>
<dbReference type="SMART" id="SM00109">
    <property type="entry name" value="C1"/>
    <property type="match status" value="1"/>
</dbReference>
<dbReference type="InterPro" id="IPR029071">
    <property type="entry name" value="Ubiquitin-like_domsf"/>
</dbReference>
<dbReference type="Pfam" id="PF00788">
    <property type="entry name" value="RA"/>
    <property type="match status" value="1"/>
</dbReference>
<evidence type="ECO:0000259" key="10">
    <source>
        <dbReference type="PROSITE" id="PS50200"/>
    </source>
</evidence>
<dbReference type="PANTHER" id="PTHR22738">
    <property type="entry name" value="RASSF"/>
    <property type="match status" value="1"/>
</dbReference>
<dbReference type="FunCoup" id="A0A3P8UJJ4">
    <property type="interactions" value="663"/>
</dbReference>
<dbReference type="Pfam" id="PF00130">
    <property type="entry name" value="C1_1"/>
    <property type="match status" value="1"/>
</dbReference>
<dbReference type="CDD" id="cd20885">
    <property type="entry name" value="C1_RASSF1"/>
    <property type="match status" value="1"/>
</dbReference>
<dbReference type="SMART" id="SM00314">
    <property type="entry name" value="RA"/>
    <property type="match status" value="1"/>
</dbReference>
<dbReference type="PROSITE" id="PS00479">
    <property type="entry name" value="ZF_DAG_PE_1"/>
    <property type="match status" value="1"/>
</dbReference>
<dbReference type="CTD" id="11186"/>
<dbReference type="Pfam" id="PF16517">
    <property type="entry name" value="Nore1-SARAH"/>
    <property type="match status" value="1"/>
</dbReference>
<keyword evidence="2" id="KW-0963">Cytoplasm</keyword>
<evidence type="ECO:0000256" key="3">
    <source>
        <dbReference type="ARBA" id="ARBA00022553"/>
    </source>
</evidence>
<dbReference type="Gene3D" id="3.10.20.90">
    <property type="entry name" value="Phosphatidylinositol 3-kinase Catalytic Subunit, Chain A, domain 1"/>
    <property type="match status" value="1"/>
</dbReference>
<dbReference type="Gene3D" id="3.30.60.20">
    <property type="match status" value="1"/>
</dbReference>
<dbReference type="GeneTree" id="ENSGT00940000155664"/>
<reference evidence="12" key="3">
    <citation type="submission" date="2025-09" db="UniProtKB">
        <authorList>
            <consortium name="Ensembl"/>
        </authorList>
    </citation>
    <scope>IDENTIFICATION</scope>
</reference>
<evidence type="ECO:0000256" key="1">
    <source>
        <dbReference type="ARBA" id="ARBA00004245"/>
    </source>
</evidence>
<dbReference type="STRING" id="244447.ENSCSEP00000002557"/>
<proteinExistence type="predicted"/>
<evidence type="ECO:0000256" key="5">
    <source>
        <dbReference type="ARBA" id="ARBA00022723"/>
    </source>
</evidence>
<name>A0A3P8UJJ4_CYNSE</name>
<keyword evidence="7" id="KW-0862">Zinc</keyword>
<dbReference type="KEGG" id="csem:103385801"/>
<evidence type="ECO:0000313" key="13">
    <source>
        <dbReference type="Proteomes" id="UP000265120"/>
    </source>
</evidence>
<feature type="domain" description="Phorbol-ester/DAG-type" evidence="9">
    <location>
        <begin position="64"/>
        <end position="114"/>
    </location>
</feature>
<evidence type="ECO:0000256" key="2">
    <source>
        <dbReference type="ARBA" id="ARBA00022490"/>
    </source>
</evidence>
<evidence type="ECO:0000256" key="6">
    <source>
        <dbReference type="ARBA" id="ARBA00022771"/>
    </source>
</evidence>
<keyword evidence="4" id="KW-0493">Microtubule</keyword>
<dbReference type="InterPro" id="IPR002219">
    <property type="entry name" value="PKC_DAG/PE"/>
</dbReference>
<dbReference type="AlphaFoldDB" id="A0A3P8UJJ4"/>
<dbReference type="GO" id="GO:0008270">
    <property type="term" value="F:zinc ion binding"/>
    <property type="evidence" value="ECO:0007669"/>
    <property type="project" value="UniProtKB-KW"/>
</dbReference>
<dbReference type="SUPFAM" id="SSF57889">
    <property type="entry name" value="Cysteine-rich domain"/>
    <property type="match status" value="1"/>
</dbReference>
<dbReference type="PROSITE" id="PS50081">
    <property type="entry name" value="ZF_DAG_PE_2"/>
    <property type="match status" value="1"/>
</dbReference>
<dbReference type="InParanoid" id="A0A3P8UJJ4"/>
<dbReference type="RefSeq" id="XP_008318012.1">
    <property type="nucleotide sequence ID" value="XM_008319790.3"/>
</dbReference>
<dbReference type="InterPro" id="IPR011524">
    <property type="entry name" value="SARAH_dom"/>
</dbReference>
<evidence type="ECO:0000256" key="8">
    <source>
        <dbReference type="ARBA" id="ARBA00023212"/>
    </source>
</evidence>
<keyword evidence="3" id="KW-0597">Phosphoprotein</keyword>
<organism evidence="12 13">
    <name type="scientific">Cynoglossus semilaevis</name>
    <name type="common">Tongue sole</name>
    <dbReference type="NCBI Taxonomy" id="244447"/>
    <lineage>
        <taxon>Eukaryota</taxon>
        <taxon>Metazoa</taxon>
        <taxon>Chordata</taxon>
        <taxon>Craniata</taxon>
        <taxon>Vertebrata</taxon>
        <taxon>Euteleostomi</taxon>
        <taxon>Actinopterygii</taxon>
        <taxon>Neopterygii</taxon>
        <taxon>Teleostei</taxon>
        <taxon>Neoteleostei</taxon>
        <taxon>Acanthomorphata</taxon>
        <taxon>Carangaria</taxon>
        <taxon>Pleuronectiformes</taxon>
        <taxon>Pleuronectoidei</taxon>
        <taxon>Cynoglossidae</taxon>
        <taxon>Cynoglossinae</taxon>
        <taxon>Cynoglossus</taxon>
    </lineage>
</organism>
<protein>
    <submittedName>
        <fullName evidence="12">Ras association domain family member 1</fullName>
    </submittedName>
</protein>
<evidence type="ECO:0000256" key="7">
    <source>
        <dbReference type="ARBA" id="ARBA00022833"/>
    </source>
</evidence>
<sequence>MSKSELIELKDLTLNDPIELAAPPAPAAPASVSTGQPSVRAVYLSGENVSVQGAVCETGGAGVGHHFQPCSQAHPAWCDLCGEFIWGLYKRCLRCSNCSYTCHHRCRPLIQLDCSTDGGLLEHPVSDSCVDALETDTNVDEQRDKRELSVGEIQQKVKEYNSLINTNLHMLVKKDGVFTGFIKVHFQLVRPVSLPPAQSCCSTPEEAHQTRRRSRRTSFYLPKDTAKHLHISCRTRVLEVIEALLKKFMVVDSPAKFALFERTERQSQVYMRKLSNDERPLCLRLCAGPSEKALSLILKENNSGEINWDAFSLPELCNFLRFLQREEEEHVRQIVKRYALAREKLTQALVRMTTQKDKNDPRR</sequence>
<keyword evidence="8" id="KW-0206">Cytoskeleton</keyword>
<dbReference type="PROSITE" id="PS50951">
    <property type="entry name" value="SARAH"/>
    <property type="match status" value="1"/>
</dbReference>
<accession>A0A3P8UJJ4</accession>
<evidence type="ECO:0000256" key="4">
    <source>
        <dbReference type="ARBA" id="ARBA00022701"/>
    </source>
</evidence>
<reference evidence="12" key="2">
    <citation type="submission" date="2025-08" db="UniProtKB">
        <authorList>
            <consortium name="Ensembl"/>
        </authorList>
    </citation>
    <scope>IDENTIFICATION</scope>
</reference>
<dbReference type="PROSITE" id="PS50200">
    <property type="entry name" value="RA"/>
    <property type="match status" value="1"/>
</dbReference>
<keyword evidence="5" id="KW-0479">Metal-binding</keyword>
<dbReference type="GO" id="GO:0007265">
    <property type="term" value="P:Ras protein signal transduction"/>
    <property type="evidence" value="ECO:0007669"/>
    <property type="project" value="TreeGrafter"/>
</dbReference>
<dbReference type="GO" id="GO:0005874">
    <property type="term" value="C:microtubule"/>
    <property type="evidence" value="ECO:0007669"/>
    <property type="project" value="UniProtKB-KW"/>
</dbReference>
<dbReference type="Gene3D" id="1.20.5.110">
    <property type="match status" value="1"/>
</dbReference>
<dbReference type="InterPro" id="IPR000159">
    <property type="entry name" value="RA_dom"/>
</dbReference>
<feature type="domain" description="Ras-associating" evidence="10">
    <location>
        <begin position="217"/>
        <end position="303"/>
    </location>
</feature>
<evidence type="ECO:0000259" key="11">
    <source>
        <dbReference type="PROSITE" id="PS50951"/>
    </source>
</evidence>
<dbReference type="PANTHER" id="PTHR22738:SF12">
    <property type="entry name" value="RAS ASSOCIATION DOMAIN-CONTAINING PROTEIN 1"/>
    <property type="match status" value="1"/>
</dbReference>